<organism evidence="7 8">
    <name type="scientific">Apolygus lucorum</name>
    <name type="common">Small green plant bug</name>
    <name type="synonym">Lygocoris lucorum</name>
    <dbReference type="NCBI Taxonomy" id="248454"/>
    <lineage>
        <taxon>Eukaryota</taxon>
        <taxon>Metazoa</taxon>
        <taxon>Ecdysozoa</taxon>
        <taxon>Arthropoda</taxon>
        <taxon>Hexapoda</taxon>
        <taxon>Insecta</taxon>
        <taxon>Pterygota</taxon>
        <taxon>Neoptera</taxon>
        <taxon>Paraneoptera</taxon>
        <taxon>Hemiptera</taxon>
        <taxon>Heteroptera</taxon>
        <taxon>Panheteroptera</taxon>
        <taxon>Cimicomorpha</taxon>
        <taxon>Miridae</taxon>
        <taxon>Mirini</taxon>
        <taxon>Apolygus</taxon>
    </lineage>
</organism>
<evidence type="ECO:0000256" key="6">
    <source>
        <dbReference type="SAM" id="Phobius"/>
    </source>
</evidence>
<dbReference type="GO" id="GO:0050909">
    <property type="term" value="P:sensory perception of taste"/>
    <property type="evidence" value="ECO:0007669"/>
    <property type="project" value="InterPro"/>
</dbReference>
<evidence type="ECO:0000313" key="8">
    <source>
        <dbReference type="Proteomes" id="UP000466442"/>
    </source>
</evidence>
<evidence type="ECO:0000256" key="2">
    <source>
        <dbReference type="ARBA" id="ARBA00022475"/>
    </source>
</evidence>
<evidence type="ECO:0000256" key="1">
    <source>
        <dbReference type="ARBA" id="ARBA00004651"/>
    </source>
</evidence>
<dbReference type="AlphaFoldDB" id="A0A8S9XNS8"/>
<feature type="transmembrane region" description="Helical" evidence="6">
    <location>
        <begin position="134"/>
        <end position="152"/>
    </location>
</feature>
<comment type="caution">
    <text evidence="7">The sequence shown here is derived from an EMBL/GenBank/DDBJ whole genome shotgun (WGS) entry which is preliminary data.</text>
</comment>
<dbReference type="Proteomes" id="UP000466442">
    <property type="component" value="Unassembled WGS sequence"/>
</dbReference>
<evidence type="ECO:0008006" key="9">
    <source>
        <dbReference type="Google" id="ProtNLM"/>
    </source>
</evidence>
<gene>
    <name evidence="7" type="ORF">GE061_015642</name>
</gene>
<dbReference type="InterPro" id="IPR013604">
    <property type="entry name" value="7TM_chemorcpt"/>
</dbReference>
<name>A0A8S9XNS8_APOLU</name>
<keyword evidence="4 6" id="KW-1133">Transmembrane helix</keyword>
<dbReference type="GO" id="GO:0005886">
    <property type="term" value="C:plasma membrane"/>
    <property type="evidence" value="ECO:0007669"/>
    <property type="project" value="UniProtKB-SubCell"/>
</dbReference>
<feature type="transmembrane region" description="Helical" evidence="6">
    <location>
        <begin position="202"/>
        <end position="222"/>
    </location>
</feature>
<protein>
    <recommendedName>
        <fullName evidence="9">Gustatory receptor</fullName>
    </recommendedName>
</protein>
<comment type="subcellular location">
    <subcellularLocation>
        <location evidence="1">Cell membrane</location>
        <topology evidence="1">Multi-pass membrane protein</topology>
    </subcellularLocation>
</comment>
<evidence type="ECO:0000256" key="4">
    <source>
        <dbReference type="ARBA" id="ARBA00022989"/>
    </source>
</evidence>
<dbReference type="Pfam" id="PF08395">
    <property type="entry name" value="7tm_7"/>
    <property type="match status" value="1"/>
</dbReference>
<dbReference type="OrthoDB" id="10690632at2759"/>
<keyword evidence="3 6" id="KW-0812">Transmembrane</keyword>
<keyword evidence="2" id="KW-1003">Cell membrane</keyword>
<accession>A0A8S9XNS8</accession>
<keyword evidence="8" id="KW-1185">Reference proteome</keyword>
<evidence type="ECO:0000313" key="7">
    <source>
        <dbReference type="EMBL" id="KAF6209888.1"/>
    </source>
</evidence>
<evidence type="ECO:0000256" key="3">
    <source>
        <dbReference type="ARBA" id="ARBA00022692"/>
    </source>
</evidence>
<sequence>MENTDVKRFIRIYTHLDDVTGEVNRYFDFFVFYLIGTCLEELVFLTGLVYRGQEMGLAKTMVTASFELLMTLVAAASVIHTCQHISDQADRCNSVLLNHLINNPSTSNSHDLSSLTHLSMKNGLTLKLLKSIPINYSLGTSIITAYITYTIVRITADRCNRVLLNHLVKPRFIQHLHIHPLVNLSERSNFTFKMFNNIPINYSLGTSMIAAYITYVIVLYQFNSKPSDS</sequence>
<reference evidence="7" key="1">
    <citation type="journal article" date="2021" name="Mol. Ecol. Resour.">
        <title>Apolygus lucorum genome provides insights into omnivorousness and mesophyll feeding.</title>
        <authorList>
            <person name="Liu Y."/>
            <person name="Liu H."/>
            <person name="Wang H."/>
            <person name="Huang T."/>
            <person name="Liu B."/>
            <person name="Yang B."/>
            <person name="Yin L."/>
            <person name="Li B."/>
            <person name="Zhang Y."/>
            <person name="Zhang S."/>
            <person name="Jiang F."/>
            <person name="Zhang X."/>
            <person name="Ren Y."/>
            <person name="Wang B."/>
            <person name="Wang S."/>
            <person name="Lu Y."/>
            <person name="Wu K."/>
            <person name="Fan W."/>
            <person name="Wang G."/>
        </authorList>
    </citation>
    <scope>NUCLEOTIDE SEQUENCE</scope>
    <source>
        <strain evidence="7">12Hb</strain>
    </source>
</reference>
<feature type="transmembrane region" description="Helical" evidence="6">
    <location>
        <begin position="30"/>
        <end position="50"/>
    </location>
</feature>
<keyword evidence="5 6" id="KW-0472">Membrane</keyword>
<evidence type="ECO:0000256" key="5">
    <source>
        <dbReference type="ARBA" id="ARBA00023136"/>
    </source>
</evidence>
<proteinExistence type="predicted"/>
<dbReference type="EMBL" id="WIXP02000006">
    <property type="protein sequence ID" value="KAF6209888.1"/>
    <property type="molecule type" value="Genomic_DNA"/>
</dbReference>